<dbReference type="Gene3D" id="1.10.260.80">
    <property type="match status" value="1"/>
</dbReference>
<dbReference type="EMBL" id="JBHFEH010000078">
    <property type="protein sequence ID" value="KAL2048826.1"/>
    <property type="molecule type" value="Genomic_DNA"/>
</dbReference>
<gene>
    <name evidence="2" type="ORF">ABVK25_010884</name>
</gene>
<dbReference type="Proteomes" id="UP001590951">
    <property type="component" value="Unassembled WGS sequence"/>
</dbReference>
<dbReference type="Pfam" id="PF00702">
    <property type="entry name" value="Hydrolase"/>
    <property type="match status" value="1"/>
</dbReference>
<dbReference type="InterPro" id="IPR036412">
    <property type="entry name" value="HAD-like_sf"/>
</dbReference>
<proteinExistence type="predicted"/>
<dbReference type="PANTHER" id="PTHR43885">
    <property type="entry name" value="HALOACID DEHALOGENASE-LIKE HYDROLASE"/>
    <property type="match status" value="1"/>
</dbReference>
<dbReference type="PANTHER" id="PTHR43885:SF1">
    <property type="entry name" value="SUPERFAMILY HYDROLASE, PUTATIVE (AFU_ORTHOLOGUE AFUA_4G13290)-RELATED"/>
    <property type="match status" value="1"/>
</dbReference>
<organism evidence="2 3">
    <name type="scientific">Lepraria finkii</name>
    <dbReference type="NCBI Taxonomy" id="1340010"/>
    <lineage>
        <taxon>Eukaryota</taxon>
        <taxon>Fungi</taxon>
        <taxon>Dikarya</taxon>
        <taxon>Ascomycota</taxon>
        <taxon>Pezizomycotina</taxon>
        <taxon>Lecanoromycetes</taxon>
        <taxon>OSLEUM clade</taxon>
        <taxon>Lecanoromycetidae</taxon>
        <taxon>Lecanorales</taxon>
        <taxon>Lecanorineae</taxon>
        <taxon>Stereocaulaceae</taxon>
        <taxon>Lepraria</taxon>
    </lineage>
</organism>
<dbReference type="SFLD" id="SFLDS00003">
    <property type="entry name" value="Haloacid_Dehalogenase"/>
    <property type="match status" value="1"/>
</dbReference>
<dbReference type="CDD" id="cd01427">
    <property type="entry name" value="HAD_like"/>
    <property type="match status" value="1"/>
</dbReference>
<dbReference type="SUPFAM" id="SSF56784">
    <property type="entry name" value="HAD-like"/>
    <property type="match status" value="1"/>
</dbReference>
<evidence type="ECO:0000313" key="2">
    <source>
        <dbReference type="EMBL" id="KAL2048826.1"/>
    </source>
</evidence>
<comment type="caution">
    <text evidence="2">The sequence shown here is derived from an EMBL/GenBank/DDBJ whole genome shotgun (WGS) entry which is preliminary data.</text>
</comment>
<dbReference type="InterPro" id="IPR006439">
    <property type="entry name" value="HAD-SF_hydro_IA"/>
</dbReference>
<dbReference type="Gene3D" id="3.40.50.1000">
    <property type="entry name" value="HAD superfamily/HAD-like"/>
    <property type="match status" value="1"/>
</dbReference>
<reference evidence="2 3" key="1">
    <citation type="submission" date="2024-09" db="EMBL/GenBank/DDBJ databases">
        <title>Rethinking Asexuality: The Enigmatic Case of Functional Sexual Genes in Lepraria (Stereocaulaceae).</title>
        <authorList>
            <person name="Doellman M."/>
            <person name="Sun Y."/>
            <person name="Barcenas-Pena A."/>
            <person name="Lumbsch H.T."/>
            <person name="Grewe F."/>
        </authorList>
    </citation>
    <scope>NUCLEOTIDE SEQUENCE [LARGE SCALE GENOMIC DNA]</scope>
    <source>
        <strain evidence="2 3">Grewe 0041</strain>
    </source>
</reference>
<dbReference type="SFLD" id="SFLDG01129">
    <property type="entry name" value="C1.5:_HAD__Beta-PGM__Phosphata"/>
    <property type="match status" value="1"/>
</dbReference>
<dbReference type="NCBIfam" id="TIGR01549">
    <property type="entry name" value="HAD-SF-IA-v1"/>
    <property type="match status" value="1"/>
</dbReference>
<protein>
    <recommendedName>
        <fullName evidence="4">HAD superfamily hydrolase</fullName>
    </recommendedName>
</protein>
<evidence type="ECO:0000256" key="1">
    <source>
        <dbReference type="SAM" id="MobiDB-lite"/>
    </source>
</evidence>
<sequence>MSQNRRSPKQFAPLDPQKSNERGAPPLKGIVFDVDGTLCKPQNYMFGQMRAALSIPKSTDVLDHIHSLPEPAQSHAQAAIRAIESAAMIEQEPQPGLNDLIEYLEMRKVRMGLCTRNFVGPVMHLLQNFLPGKTFAPIVTRDFRPPKPDPAGILHIAKAWELEDGGEGLIMVGDSIDDMTAGHKAGAATLLLANESNQELKWHEHTGTWIERLDDLIGLLEVGFEERSGK</sequence>
<name>A0ABR4AVR6_9LECA</name>
<feature type="region of interest" description="Disordered" evidence="1">
    <location>
        <begin position="1"/>
        <end position="26"/>
    </location>
</feature>
<evidence type="ECO:0008006" key="4">
    <source>
        <dbReference type="Google" id="ProtNLM"/>
    </source>
</evidence>
<evidence type="ECO:0000313" key="3">
    <source>
        <dbReference type="Proteomes" id="UP001590951"/>
    </source>
</evidence>
<accession>A0ABR4AVR6</accession>
<dbReference type="InterPro" id="IPR023214">
    <property type="entry name" value="HAD_sf"/>
</dbReference>
<keyword evidence="3" id="KW-1185">Reference proteome</keyword>